<protein>
    <submittedName>
        <fullName evidence="2">DUF2163 domain-containing protein</fullName>
    </submittedName>
</protein>
<dbReference type="AlphaFoldDB" id="A0AAW5QTJ5"/>
<gene>
    <name evidence="2" type="ORF">MUB46_04970</name>
</gene>
<evidence type="ECO:0000313" key="3">
    <source>
        <dbReference type="Proteomes" id="UP001320898"/>
    </source>
</evidence>
<accession>A0AAW5QTJ5</accession>
<keyword evidence="3" id="KW-1185">Reference proteome</keyword>
<dbReference type="InterPro" id="IPR018964">
    <property type="entry name" value="Phage_phiJL001_Gp84_C"/>
</dbReference>
<evidence type="ECO:0000259" key="1">
    <source>
        <dbReference type="Pfam" id="PF09356"/>
    </source>
</evidence>
<comment type="caution">
    <text evidence="2">The sequence shown here is derived from an EMBL/GenBank/DDBJ whole genome shotgun (WGS) entry which is preliminary data.</text>
</comment>
<dbReference type="Proteomes" id="UP001320898">
    <property type="component" value="Unassembled WGS sequence"/>
</dbReference>
<dbReference type="EMBL" id="JALIDZ010000002">
    <property type="protein sequence ID" value="MCT8971207.1"/>
    <property type="molecule type" value="Genomic_DNA"/>
</dbReference>
<organism evidence="2 3">
    <name type="scientific">Microbaculum marinisediminis</name>
    <dbReference type="NCBI Taxonomy" id="2931392"/>
    <lineage>
        <taxon>Bacteria</taxon>
        <taxon>Pseudomonadati</taxon>
        <taxon>Pseudomonadota</taxon>
        <taxon>Alphaproteobacteria</taxon>
        <taxon>Hyphomicrobiales</taxon>
        <taxon>Tepidamorphaceae</taxon>
        <taxon>Microbaculum</taxon>
    </lineage>
</organism>
<dbReference type="RefSeq" id="WP_261614777.1">
    <property type="nucleotide sequence ID" value="NZ_JALIDZ010000002.1"/>
</dbReference>
<name>A0AAW5QTJ5_9HYPH</name>
<proteinExistence type="predicted"/>
<dbReference type="Pfam" id="PF09931">
    <property type="entry name" value="Phage_phiJL001_Gp84_N"/>
    <property type="match status" value="1"/>
</dbReference>
<sequence length="297" mass="31443">MKTVSSALAAHLAGPVTTLCWCWKVSRTDGVVLGFTDHDRPISFGGTTYEAASGVAASEISSSLGLSVDNLDVEGALSSAAITEADIRAGRYDGAAIAVWRVNWAKPGQRLLMRSGAIGEVTRGELAFTAELRGLAHALDQTVGRTYQRTCDAVVGDHRCSVDLDSAAYRGSAAVTAVRDNRVVSTGGLDAYDDGWFRYGRLTWTSGANAGAAAEIRAHRRTADGAALTLWQRAPLPIAAGDAFTVTAGCDKTIRTCKAKFDNVLNFRGFPHMPGNDRAFSYVVGQTGENDGGSFFR</sequence>
<dbReference type="Pfam" id="PF09356">
    <property type="entry name" value="Phage_BR0599"/>
    <property type="match status" value="1"/>
</dbReference>
<dbReference type="InterPro" id="IPR011928">
    <property type="entry name" value="Phage_phiJL001_Gp84"/>
</dbReference>
<evidence type="ECO:0000313" key="2">
    <source>
        <dbReference type="EMBL" id="MCT8971207.1"/>
    </source>
</evidence>
<reference evidence="2 3" key="1">
    <citation type="submission" date="2022-04" db="EMBL/GenBank/DDBJ databases">
        <authorList>
            <person name="Ye Y.-Q."/>
            <person name="Du Z.-J."/>
        </authorList>
    </citation>
    <scope>NUCLEOTIDE SEQUENCE [LARGE SCALE GENOMIC DNA]</scope>
    <source>
        <strain evidence="2 3">A6E488</strain>
    </source>
</reference>
<feature type="domain" description="Bacteriophage phiJL001 Gp84 C-terminal" evidence="1">
    <location>
        <begin position="195"/>
        <end position="277"/>
    </location>
</feature>
<dbReference type="NCBIfam" id="TIGR02218">
    <property type="entry name" value="phg_TIGR02218"/>
    <property type="match status" value="1"/>
</dbReference>